<accession>A0ABS7KKD0</accession>
<feature type="domain" description="Barstar (barnase inhibitor)" evidence="2">
    <location>
        <begin position="171"/>
        <end position="246"/>
    </location>
</feature>
<dbReference type="RefSeq" id="WP_221789015.1">
    <property type="nucleotide sequence ID" value="NZ_JACLIC010000023.1"/>
</dbReference>
<dbReference type="Gene3D" id="3.30.370.10">
    <property type="entry name" value="Barstar-like"/>
    <property type="match status" value="1"/>
</dbReference>
<sequence length="254" mass="28974">MIMINRYSLVDDKSGMTIGKSLDLVGLTGNFIETVGDEDFHKVTLVHFQYNDEFVAYCKEKKMSVNNIEITILDHEEKPMGSYYFFLREPLSYNRFTEFNEVLTQFELVGDLYQVATEESILIWNMRRKPLAKTNEWVGLSLEQRIGWLEVARLYRGTQLHSQERQNGIYHMDATNIEDSASFYCALGEAVNGPGGYYGFNLDSLSDCLCGGFGAIAPFVIILQNVDHERCSNEGYFQQLKEVLADGNVTLVFS</sequence>
<keyword evidence="4" id="KW-1185">Reference proteome</keyword>
<name>A0ABS7KKD0_9BACL</name>
<evidence type="ECO:0000259" key="2">
    <source>
        <dbReference type="Pfam" id="PF01337"/>
    </source>
</evidence>
<dbReference type="Proteomes" id="UP000706031">
    <property type="component" value="Unassembled WGS sequence"/>
</dbReference>
<organism evidence="3 4">
    <name type="scientific">Paenibacillus cucumis</name>
    <name type="common">ex Kampfer et al. 2016</name>
    <dbReference type="NCBI Taxonomy" id="1776858"/>
    <lineage>
        <taxon>Bacteria</taxon>
        <taxon>Bacillati</taxon>
        <taxon>Bacillota</taxon>
        <taxon>Bacilli</taxon>
        <taxon>Bacillales</taxon>
        <taxon>Paenibacillaceae</taxon>
        <taxon>Paenibacillus</taxon>
    </lineage>
</organism>
<evidence type="ECO:0000313" key="4">
    <source>
        <dbReference type="Proteomes" id="UP000706031"/>
    </source>
</evidence>
<dbReference type="InterPro" id="IPR035905">
    <property type="entry name" value="Barstar-like_sf"/>
</dbReference>
<evidence type="ECO:0000313" key="3">
    <source>
        <dbReference type="EMBL" id="MBY0204436.1"/>
    </source>
</evidence>
<dbReference type="Pfam" id="PF01337">
    <property type="entry name" value="Barstar"/>
    <property type="match status" value="1"/>
</dbReference>
<evidence type="ECO:0000256" key="1">
    <source>
        <dbReference type="ARBA" id="ARBA00006845"/>
    </source>
</evidence>
<dbReference type="EMBL" id="JACLIC010000023">
    <property type="protein sequence ID" value="MBY0204436.1"/>
    <property type="molecule type" value="Genomic_DNA"/>
</dbReference>
<gene>
    <name evidence="3" type="ORF">H7T88_14525</name>
</gene>
<reference evidence="3 4" key="1">
    <citation type="submission" date="2020-08" db="EMBL/GenBank/DDBJ databases">
        <title>Fungal Genomes of the International Space Station.</title>
        <authorList>
            <person name="Seuylemezian A."/>
            <person name="Singh N.K."/>
            <person name="Wood J."/>
            <person name="Venkateswaran K."/>
        </authorList>
    </citation>
    <scope>NUCLEOTIDE SEQUENCE [LARGE SCALE GENOMIC DNA]</scope>
    <source>
        <strain evidence="3 4">S/N-304-OC-R4</strain>
    </source>
</reference>
<comment type="caution">
    <text evidence="3">The sequence shown here is derived from an EMBL/GenBank/DDBJ whole genome shotgun (WGS) entry which is preliminary data.</text>
</comment>
<proteinExistence type="inferred from homology"/>
<dbReference type="InterPro" id="IPR000468">
    <property type="entry name" value="Barstar"/>
</dbReference>
<comment type="similarity">
    <text evidence="1">Belongs to the barstar family.</text>
</comment>
<dbReference type="SUPFAM" id="SSF52038">
    <property type="entry name" value="Barstar-related"/>
    <property type="match status" value="1"/>
</dbReference>
<protein>
    <submittedName>
        <fullName evidence="3">Barstar family protein</fullName>
    </submittedName>
</protein>